<keyword evidence="3 7" id="KW-0808">Transferase</keyword>
<keyword evidence="5" id="KW-0460">Magnesium</keyword>
<dbReference type="PANTHER" id="PTHR12001">
    <property type="entry name" value="GERANYLGERANYL PYROPHOSPHATE SYNTHASE"/>
    <property type="match status" value="1"/>
</dbReference>
<evidence type="ECO:0000256" key="2">
    <source>
        <dbReference type="ARBA" id="ARBA00006706"/>
    </source>
</evidence>
<dbReference type="Pfam" id="PF00348">
    <property type="entry name" value="polyprenyl_synt"/>
    <property type="match status" value="1"/>
</dbReference>
<keyword evidence="4" id="KW-0479">Metal-binding</keyword>
<evidence type="ECO:0000256" key="4">
    <source>
        <dbReference type="ARBA" id="ARBA00022723"/>
    </source>
</evidence>
<keyword evidence="6" id="KW-0414">Isoprene biosynthesis</keyword>
<dbReference type="GO" id="GO:0005739">
    <property type="term" value="C:mitochondrion"/>
    <property type="evidence" value="ECO:0007669"/>
    <property type="project" value="TreeGrafter"/>
</dbReference>
<dbReference type="SFLD" id="SFLDS00005">
    <property type="entry name" value="Isoprenoid_Synthase_Type_I"/>
    <property type="match status" value="1"/>
</dbReference>
<dbReference type="InterPro" id="IPR000092">
    <property type="entry name" value="Polyprenyl_synt"/>
</dbReference>
<evidence type="ECO:0000256" key="3">
    <source>
        <dbReference type="ARBA" id="ARBA00022679"/>
    </source>
</evidence>
<keyword evidence="10" id="KW-1185">Reference proteome</keyword>
<dbReference type="GO" id="GO:0008299">
    <property type="term" value="P:isoprenoid biosynthetic process"/>
    <property type="evidence" value="ECO:0007669"/>
    <property type="project" value="UniProtKB-KW"/>
</dbReference>
<dbReference type="OrthoDB" id="6921389at2759"/>
<dbReference type="GO" id="GO:0042811">
    <property type="term" value="P:pheromone biosynthetic process"/>
    <property type="evidence" value="ECO:0007669"/>
    <property type="project" value="UniProtKB-ARBA"/>
</dbReference>
<evidence type="ECO:0000256" key="5">
    <source>
        <dbReference type="ARBA" id="ARBA00022842"/>
    </source>
</evidence>
<protein>
    <submittedName>
        <fullName evidence="11">Decaprenyl-diphosphate synthase subunit 1</fullName>
    </submittedName>
</protein>
<dbReference type="Proteomes" id="UP000274756">
    <property type="component" value="Unassembled WGS sequence"/>
</dbReference>
<dbReference type="Gene3D" id="1.10.600.10">
    <property type="entry name" value="Farnesyl Diphosphate Synthase"/>
    <property type="match status" value="1"/>
</dbReference>
<dbReference type="PROSITE" id="PS00723">
    <property type="entry name" value="POLYPRENYL_SYNTHASE_1"/>
    <property type="match status" value="1"/>
</dbReference>
<evidence type="ECO:0000256" key="7">
    <source>
        <dbReference type="RuleBase" id="RU004466"/>
    </source>
</evidence>
<organism evidence="9 11">
    <name type="scientific">Dracunculus medinensis</name>
    <name type="common">Guinea worm</name>
    <dbReference type="NCBI Taxonomy" id="318479"/>
    <lineage>
        <taxon>Eukaryota</taxon>
        <taxon>Metazoa</taxon>
        <taxon>Ecdysozoa</taxon>
        <taxon>Nematoda</taxon>
        <taxon>Chromadorea</taxon>
        <taxon>Rhabditida</taxon>
        <taxon>Spirurina</taxon>
        <taxon>Dracunculoidea</taxon>
        <taxon>Dracunculidae</taxon>
        <taxon>Dracunculus</taxon>
    </lineage>
</organism>
<name>A0A0N4U604_DRAME</name>
<dbReference type="PANTHER" id="PTHR12001:SF69">
    <property type="entry name" value="ALL TRANS-POLYPRENYL-DIPHOSPHATE SYNTHASE PDSS1"/>
    <property type="match status" value="1"/>
</dbReference>
<evidence type="ECO:0000313" key="9">
    <source>
        <dbReference type="Proteomes" id="UP000038040"/>
    </source>
</evidence>
<dbReference type="InterPro" id="IPR033749">
    <property type="entry name" value="Polyprenyl_synt_CS"/>
</dbReference>
<dbReference type="PROSITE" id="PS00444">
    <property type="entry name" value="POLYPRENYL_SYNTHASE_2"/>
    <property type="match status" value="1"/>
</dbReference>
<dbReference type="GO" id="GO:0006744">
    <property type="term" value="P:ubiquinone biosynthetic process"/>
    <property type="evidence" value="ECO:0007669"/>
    <property type="project" value="TreeGrafter"/>
</dbReference>
<dbReference type="WBParaSite" id="DME_0000231801-mRNA-1">
    <property type="protein sequence ID" value="DME_0000231801-mRNA-1"/>
    <property type="gene ID" value="DME_0000231801"/>
</dbReference>
<evidence type="ECO:0000313" key="8">
    <source>
        <dbReference type="EMBL" id="VDN56705.1"/>
    </source>
</evidence>
<dbReference type="GO" id="GO:0046872">
    <property type="term" value="F:metal ion binding"/>
    <property type="evidence" value="ECO:0007669"/>
    <property type="project" value="UniProtKB-KW"/>
</dbReference>
<dbReference type="AlphaFoldDB" id="A0A0N4U604"/>
<sequence length="380" mass="42435">MVSRLFLRSSTATGISFTTFQLIGTFIQNQFRKFQLDIMESAMISLVIPTSESSTSFSRNMEEMAKYYFNIGGKLFRPTVSLLMARACNQAFYFIFCSISRKVLKILQNMPTVELGRETVTLNQYRIALISEMIHTASLVHDDVIDKADMRRGKPTVNALWGNKMAVLVGDFILARATQVLCSIGRSNVISVMSTIIEDLVRGEFMQMIGNDELDAAKRFDKYMAANYSKTASLFANSCKSVAILADVQESISLAAFNYGRSLGLAFQLVDDLLDFISTPDTAGKQTAADLKSGIATAPILFAAEEYPQLNLFISRQFSEQNDVNQAREIVGNSYGLQKTRKLAQNYAYDAIKAINEFPNNDGIRDYLVQLALNQIERKS</sequence>
<evidence type="ECO:0000256" key="6">
    <source>
        <dbReference type="ARBA" id="ARBA00023229"/>
    </source>
</evidence>
<proteinExistence type="inferred from homology"/>
<dbReference type="STRING" id="318479.A0A0N4U604"/>
<dbReference type="Proteomes" id="UP000038040">
    <property type="component" value="Unplaced"/>
</dbReference>
<dbReference type="InterPro" id="IPR008949">
    <property type="entry name" value="Isoprenoid_synthase_dom_sf"/>
</dbReference>
<gene>
    <name evidence="8" type="ORF">DME_LOCUS6678</name>
</gene>
<dbReference type="EMBL" id="UYYG01001156">
    <property type="protein sequence ID" value="VDN56705.1"/>
    <property type="molecule type" value="Genomic_DNA"/>
</dbReference>
<evidence type="ECO:0000256" key="1">
    <source>
        <dbReference type="ARBA" id="ARBA00001946"/>
    </source>
</evidence>
<reference evidence="8 10" key="2">
    <citation type="submission" date="2018-11" db="EMBL/GenBank/DDBJ databases">
        <authorList>
            <consortium name="Pathogen Informatics"/>
        </authorList>
    </citation>
    <scope>NUCLEOTIDE SEQUENCE [LARGE SCALE GENOMIC DNA]</scope>
</reference>
<comment type="similarity">
    <text evidence="2 7">Belongs to the FPP/GGPP synthase family.</text>
</comment>
<dbReference type="GO" id="GO:1990234">
    <property type="term" value="C:transferase complex"/>
    <property type="evidence" value="ECO:0007669"/>
    <property type="project" value="TreeGrafter"/>
</dbReference>
<evidence type="ECO:0000313" key="10">
    <source>
        <dbReference type="Proteomes" id="UP000274756"/>
    </source>
</evidence>
<dbReference type="CDD" id="cd00685">
    <property type="entry name" value="Trans_IPPS_HT"/>
    <property type="match status" value="1"/>
</dbReference>
<reference evidence="11" key="1">
    <citation type="submission" date="2017-02" db="UniProtKB">
        <authorList>
            <consortium name="WormBaseParasite"/>
        </authorList>
    </citation>
    <scope>IDENTIFICATION</scope>
</reference>
<dbReference type="SUPFAM" id="SSF48576">
    <property type="entry name" value="Terpenoid synthases"/>
    <property type="match status" value="1"/>
</dbReference>
<comment type="cofactor">
    <cofactor evidence="1">
        <name>Mg(2+)</name>
        <dbReference type="ChEBI" id="CHEBI:18420"/>
    </cofactor>
</comment>
<dbReference type="GO" id="GO:0004659">
    <property type="term" value="F:prenyltransferase activity"/>
    <property type="evidence" value="ECO:0007669"/>
    <property type="project" value="InterPro"/>
</dbReference>
<accession>A0A0N4U604</accession>
<evidence type="ECO:0000313" key="11">
    <source>
        <dbReference type="WBParaSite" id="DME_0000231801-mRNA-1"/>
    </source>
</evidence>